<keyword evidence="2" id="KW-0614">Plasmid</keyword>
<dbReference type="Pfam" id="PF18066">
    <property type="entry name" value="Phage_ABA_S"/>
    <property type="match status" value="1"/>
</dbReference>
<keyword evidence="3" id="KW-1185">Reference proteome</keyword>
<dbReference type="InterPro" id="IPR028985">
    <property type="entry name" value="Bacillus_phage_prot-like"/>
</dbReference>
<geneLocation type="plasmid" evidence="2 3">
    <name>pTHECO01</name>
</geneLocation>
<evidence type="ECO:0000313" key="3">
    <source>
        <dbReference type="Proteomes" id="UP000010795"/>
    </source>
</evidence>
<dbReference type="RefSeq" id="WP_015256702.1">
    <property type="nucleotide sequence ID" value="NC_019898.1"/>
</dbReference>
<gene>
    <name evidence="2" type="ordered locus">Theco_3984</name>
</gene>
<evidence type="ECO:0000259" key="1">
    <source>
        <dbReference type="Pfam" id="PF18066"/>
    </source>
</evidence>
<name>L0EI99_THECK</name>
<evidence type="ECO:0000313" key="2">
    <source>
        <dbReference type="EMBL" id="AGA59988.1"/>
    </source>
</evidence>
<protein>
    <recommendedName>
        <fullName evidence="1">Phage ABA sandwich domain-containing protein</fullName>
    </recommendedName>
</protein>
<proteinExistence type="predicted"/>
<dbReference type="OrthoDB" id="2679566at2"/>
<feature type="domain" description="Phage ABA sandwich" evidence="1">
    <location>
        <begin position="46"/>
        <end position="137"/>
    </location>
</feature>
<dbReference type="Proteomes" id="UP000010795">
    <property type="component" value="Plasmid pTHECO01"/>
</dbReference>
<organism evidence="2 3">
    <name type="scientific">Thermobacillus composti (strain DSM 18247 / JCM 13945 / KWC4)</name>
    <dbReference type="NCBI Taxonomy" id="717605"/>
    <lineage>
        <taxon>Bacteria</taxon>
        <taxon>Bacillati</taxon>
        <taxon>Bacillota</taxon>
        <taxon>Bacilli</taxon>
        <taxon>Bacillales</taxon>
        <taxon>Paenibacillaceae</taxon>
        <taxon>Thermobacillus</taxon>
    </lineage>
</organism>
<dbReference type="eggNOG" id="ENOG5033Z3S">
    <property type="taxonomic scope" value="Bacteria"/>
</dbReference>
<dbReference type="Gene3D" id="3.30.2120.10">
    <property type="entry name" value="Bacillus phage protein-like"/>
    <property type="match status" value="1"/>
</dbReference>
<dbReference type="EMBL" id="CP003256">
    <property type="protein sequence ID" value="AGA59988.1"/>
    <property type="molecule type" value="Genomic_DNA"/>
</dbReference>
<dbReference type="AlphaFoldDB" id="L0EI99"/>
<dbReference type="HOGENOM" id="CLU_1562148_0_0_9"/>
<reference evidence="3" key="1">
    <citation type="submission" date="2012-01" db="EMBL/GenBank/DDBJ databases">
        <title>Complete sequence of plasmid of Thermobacillus composti KWC4.</title>
        <authorList>
            <person name="Lucas S."/>
            <person name="Han J."/>
            <person name="Lapidus A."/>
            <person name="Cheng J.-F."/>
            <person name="Goodwin L."/>
            <person name="Pitluck S."/>
            <person name="Peters L."/>
            <person name="Ovchinnikova G."/>
            <person name="Teshima H."/>
            <person name="Detter J.C."/>
            <person name="Han C."/>
            <person name="Tapia R."/>
            <person name="Land M."/>
            <person name="Hauser L."/>
            <person name="Kyrpides N."/>
            <person name="Ivanova N."/>
            <person name="Pagani I."/>
            <person name="Anderson I."/>
            <person name="Woyke T."/>
        </authorList>
    </citation>
    <scope>NUCLEOTIDE SEQUENCE [LARGE SCALE GENOMIC DNA]</scope>
    <source>
        <strain evidence="3">DSM 18247 / JCM 13945 / KWC4</strain>
        <plasmid evidence="3">Plasmid pTHECO01</plasmid>
    </source>
</reference>
<accession>L0EI99</accession>
<sequence length="171" mass="19000">MNNHDFEATRSAALKSLTRTDIIMSRTSAEPLIKKFNEMTPDERNRFIATHVMGWYPNTPTSAFYITHTSNFFKIADFRPAERIASAFIVFDYILVPDKTSLIPCESGSGVFWEVCFLDTFISAGPTPELAICRASIIITDAVAAKLNEQALSQGENKDNDQRCLAGGARP</sequence>
<dbReference type="InterPro" id="IPR041270">
    <property type="entry name" value="Phage_ABA_S"/>
</dbReference>
<dbReference type="KEGG" id="tco:Theco_3984"/>